<organism evidence="2 3">
    <name type="scientific">Paraburkholderia sartisoli</name>
    <dbReference type="NCBI Taxonomy" id="83784"/>
    <lineage>
        <taxon>Bacteria</taxon>
        <taxon>Pseudomonadati</taxon>
        <taxon>Pseudomonadota</taxon>
        <taxon>Betaproteobacteria</taxon>
        <taxon>Burkholderiales</taxon>
        <taxon>Burkholderiaceae</taxon>
        <taxon>Paraburkholderia</taxon>
    </lineage>
</organism>
<dbReference type="AlphaFoldDB" id="A0A1H4CMX4"/>
<dbReference type="STRING" id="83784.SAMN05192564_102388"/>
<feature type="signal peptide" evidence="1">
    <location>
        <begin position="1"/>
        <end position="24"/>
    </location>
</feature>
<name>A0A1H4CMX4_9BURK</name>
<sequence length="163" mass="17518">MMGLSTLRRTAVYLLALFAACALAGCAVPSFLSFKGDKVKWKQVTLVASDDVNGNSPVAVDVVLVTDDALVDRLTALPASKWFDGRADLVASFPKGLRYQSWELVPGQRLDVSGDTFDGTRVAGAFVFANYPQAGAHRVRIQQFSGTLVVQLDDTAFSVSDTK</sequence>
<dbReference type="EMBL" id="FNRQ01000002">
    <property type="protein sequence ID" value="SEA61673.1"/>
    <property type="molecule type" value="Genomic_DNA"/>
</dbReference>
<evidence type="ECO:0000313" key="3">
    <source>
        <dbReference type="Proteomes" id="UP000198638"/>
    </source>
</evidence>
<protein>
    <submittedName>
        <fullName evidence="2">Type VI secretion system protein</fullName>
    </submittedName>
</protein>
<proteinExistence type="predicted"/>
<feature type="chain" id="PRO_5011627738" evidence="1">
    <location>
        <begin position="25"/>
        <end position="163"/>
    </location>
</feature>
<dbReference type="RefSeq" id="WP_322788607.1">
    <property type="nucleotide sequence ID" value="NZ_FNRQ01000002.1"/>
</dbReference>
<accession>A0A1H4CMX4</accession>
<evidence type="ECO:0000313" key="2">
    <source>
        <dbReference type="EMBL" id="SEA61673.1"/>
    </source>
</evidence>
<evidence type="ECO:0000256" key="1">
    <source>
        <dbReference type="SAM" id="SignalP"/>
    </source>
</evidence>
<gene>
    <name evidence="2" type="ORF">SAMN05192564_102388</name>
</gene>
<keyword evidence="1" id="KW-0732">Signal</keyword>
<reference evidence="3" key="1">
    <citation type="submission" date="2016-10" db="EMBL/GenBank/DDBJ databases">
        <authorList>
            <person name="Varghese N."/>
            <person name="Submissions S."/>
        </authorList>
    </citation>
    <scope>NUCLEOTIDE SEQUENCE [LARGE SCALE GENOMIC DNA]</scope>
    <source>
        <strain evidence="3">LMG 24000</strain>
    </source>
</reference>
<dbReference type="Proteomes" id="UP000198638">
    <property type="component" value="Unassembled WGS sequence"/>
</dbReference>
<keyword evidence="3" id="KW-1185">Reference proteome</keyword>